<dbReference type="AlphaFoldDB" id="A0A3G1IVG5"/>
<reference evidence="10" key="1">
    <citation type="submission" date="2017-05" db="EMBL/GenBank/DDBJ databases">
        <title>Plastid comparative genomics reveals ancient divergence between Glaucophyte genera.</title>
        <authorList>
            <person name="Figueroa-Martinez F.J."/>
            <person name="Jackson C."/>
            <person name="Reyes-Prieto A."/>
        </authorList>
    </citation>
    <scope>NUCLEOTIDE SEQUENCE</scope>
    <source>
        <strain evidence="10">BBH</strain>
    </source>
</reference>
<evidence type="ECO:0000256" key="2">
    <source>
        <dbReference type="ARBA" id="ARBA00008274"/>
    </source>
</evidence>
<name>A0A3G1IVG5_9EUKA</name>
<dbReference type="InterPro" id="IPR001901">
    <property type="entry name" value="Translocase_SecE/Sec61-g"/>
</dbReference>
<dbReference type="Gene3D" id="1.20.5.1030">
    <property type="entry name" value="Preprotein translocase secy subunit"/>
    <property type="match status" value="1"/>
</dbReference>
<evidence type="ECO:0000256" key="8">
    <source>
        <dbReference type="ARBA" id="ARBA00023136"/>
    </source>
</evidence>
<dbReference type="EMBL" id="MF167424">
    <property type="protein sequence ID" value="ASQ39919.1"/>
    <property type="molecule type" value="Genomic_DNA"/>
</dbReference>
<dbReference type="GO" id="GO:0006605">
    <property type="term" value="P:protein targeting"/>
    <property type="evidence" value="ECO:0007669"/>
    <property type="project" value="InterPro"/>
</dbReference>
<proteinExistence type="inferred from homology"/>
<evidence type="ECO:0000256" key="7">
    <source>
        <dbReference type="ARBA" id="ARBA00023010"/>
    </source>
</evidence>
<keyword evidence="8 9" id="KW-0472">Membrane</keyword>
<dbReference type="GO" id="GO:0006886">
    <property type="term" value="P:intracellular protein transport"/>
    <property type="evidence" value="ECO:0007669"/>
    <property type="project" value="InterPro"/>
</dbReference>
<keyword evidence="10" id="KW-0934">Plastid</keyword>
<keyword evidence="4 9" id="KW-0812">Transmembrane</keyword>
<dbReference type="InterPro" id="IPR038379">
    <property type="entry name" value="SecE_sf"/>
</dbReference>
<dbReference type="NCBIfam" id="TIGR00964">
    <property type="entry name" value="secE_bact"/>
    <property type="match status" value="1"/>
</dbReference>
<organism evidence="10">
    <name type="scientific">Glaucocystis sp. BBH</name>
    <dbReference type="NCBI Taxonomy" id="2023628"/>
    <lineage>
        <taxon>Eukaryota</taxon>
        <taxon>Glaucocystophyceae</taxon>
        <taxon>Glaucocystales</taxon>
        <taxon>Glaucocystaceae</taxon>
        <taxon>Glaucocystis</taxon>
    </lineage>
</organism>
<dbReference type="GO" id="GO:0009306">
    <property type="term" value="P:protein secretion"/>
    <property type="evidence" value="ECO:0007669"/>
    <property type="project" value="InterPro"/>
</dbReference>
<evidence type="ECO:0000256" key="5">
    <source>
        <dbReference type="ARBA" id="ARBA00022927"/>
    </source>
</evidence>
<dbReference type="Pfam" id="PF00584">
    <property type="entry name" value="SecE"/>
    <property type="match status" value="1"/>
</dbReference>
<gene>
    <name evidence="10" type="primary">secE</name>
</gene>
<keyword evidence="6 9" id="KW-1133">Transmembrane helix</keyword>
<evidence type="ECO:0000256" key="3">
    <source>
        <dbReference type="ARBA" id="ARBA00022448"/>
    </source>
</evidence>
<accession>A0A3G1IVG5</accession>
<feature type="transmembrane region" description="Helical" evidence="9">
    <location>
        <begin position="35"/>
        <end position="57"/>
    </location>
</feature>
<evidence type="ECO:0000256" key="4">
    <source>
        <dbReference type="ARBA" id="ARBA00022692"/>
    </source>
</evidence>
<keyword evidence="7" id="KW-0811">Translocation</keyword>
<protein>
    <submittedName>
        <fullName evidence="10">Protein translocase subunit secE</fullName>
    </submittedName>
</protein>
<evidence type="ECO:0000256" key="1">
    <source>
        <dbReference type="ARBA" id="ARBA00004370"/>
    </source>
</evidence>
<evidence type="ECO:0000256" key="6">
    <source>
        <dbReference type="ARBA" id="ARBA00022989"/>
    </source>
</evidence>
<dbReference type="GO" id="GO:0016020">
    <property type="term" value="C:membrane"/>
    <property type="evidence" value="ECO:0007669"/>
    <property type="project" value="UniProtKB-SubCell"/>
</dbReference>
<evidence type="ECO:0000256" key="9">
    <source>
        <dbReference type="SAM" id="Phobius"/>
    </source>
</evidence>
<sequence length="67" mass="8011">MFVLDFFDLIKGIKKEFEQISWPTQNELLNQTKKVITALVIFIIMISLTDGFFQWLAQQIFIKRFQP</sequence>
<dbReference type="GO" id="GO:0008320">
    <property type="term" value="F:protein transmembrane transporter activity"/>
    <property type="evidence" value="ECO:0007669"/>
    <property type="project" value="InterPro"/>
</dbReference>
<keyword evidence="5" id="KW-0653">Protein transport</keyword>
<keyword evidence="3" id="KW-0813">Transport</keyword>
<comment type="subcellular location">
    <subcellularLocation>
        <location evidence="1">Membrane</location>
    </subcellularLocation>
</comment>
<geneLocation type="plastid" evidence="10"/>
<evidence type="ECO:0000313" key="10">
    <source>
        <dbReference type="EMBL" id="ASQ39919.1"/>
    </source>
</evidence>
<comment type="similarity">
    <text evidence="2">Belongs to the SecE/SEC61-gamma family.</text>
</comment>
<dbReference type="InterPro" id="IPR005807">
    <property type="entry name" value="SecE_bac"/>
</dbReference>